<protein>
    <recommendedName>
        <fullName evidence="5">DUF4219 domain-containing protein</fullName>
    </recommendedName>
</protein>
<dbReference type="InterPro" id="IPR002110">
    <property type="entry name" value="Ankyrin_rpt"/>
</dbReference>
<evidence type="ECO:0000313" key="3">
    <source>
        <dbReference type="EMBL" id="GKV35254.1"/>
    </source>
</evidence>
<dbReference type="PANTHER" id="PTHR47303:SF1">
    <property type="entry name" value="NF-KAPPA-B INHIBITOR BETA"/>
    <property type="match status" value="1"/>
</dbReference>
<proteinExistence type="predicted"/>
<feature type="region of interest" description="Disordered" evidence="2">
    <location>
        <begin position="107"/>
        <end position="137"/>
    </location>
</feature>
<evidence type="ECO:0000256" key="2">
    <source>
        <dbReference type="SAM" id="MobiDB-lite"/>
    </source>
</evidence>
<dbReference type="SMART" id="SM00248">
    <property type="entry name" value="ANK"/>
    <property type="match status" value="3"/>
</dbReference>
<dbReference type="AlphaFoldDB" id="A0AAV5LDB9"/>
<evidence type="ECO:0000256" key="1">
    <source>
        <dbReference type="PROSITE-ProRule" id="PRU00023"/>
    </source>
</evidence>
<accession>A0AAV5LDB9</accession>
<dbReference type="PANTHER" id="PTHR47303">
    <property type="match status" value="1"/>
</dbReference>
<dbReference type="Pfam" id="PF00023">
    <property type="entry name" value="Ank"/>
    <property type="match status" value="1"/>
</dbReference>
<keyword evidence="4" id="KW-1185">Reference proteome</keyword>
<dbReference type="PROSITE" id="PS50297">
    <property type="entry name" value="ANK_REP_REGION"/>
    <property type="match status" value="1"/>
</dbReference>
<evidence type="ECO:0008006" key="5">
    <source>
        <dbReference type="Google" id="ProtNLM"/>
    </source>
</evidence>
<dbReference type="PROSITE" id="PS50088">
    <property type="entry name" value="ANK_REPEAT"/>
    <property type="match status" value="1"/>
</dbReference>
<comment type="caution">
    <text evidence="3">The sequence shown here is derived from an EMBL/GenBank/DDBJ whole genome shotgun (WGS) entry which is preliminary data.</text>
</comment>
<feature type="repeat" description="ANK" evidence="1">
    <location>
        <begin position="305"/>
        <end position="337"/>
    </location>
</feature>
<sequence length="463" mass="52512">MPICSVSSTTVIVPFLLKENNYEDWRIYMKNYLLAQDLWGIIESGDDADFYSSSNDVGNWGRKNAVALNAIHTTSSADIFAQIKEIKLAKNAWSKLAKMHQEWQSKLKPKTGMERSDGGKEDEITKRPHSGGSDKSKIDLKRFLTKSTMLHSEGLDEGEEDEIIEMQGWDGGEKDETIKMQGWDGGKIDLKRFSTELLAREEDETTKMQGWDGGEEDAITEKTHSDWSYECEEDEITEMIHFERWDQGKETTKMQGSNGGKKEEMIEDSRFVELKKSICKGDWNAVKQFFVYNKHPLDTIILSDEGHTALHVAIQAGQDQIAEELVAMMSETDLEIKTKNLRHTFLTLVASTGRTHVAKCIVKRKNKLLTVRCKEGHIPVTVACSMGHKEMTYYLYSVTPPVAFRPENGNHGFDLMRWGIDNKMLGLKVKLPVTSFGEVRILVTHDQDLTEKNTGIQGSKFQA</sequence>
<reference evidence="3 4" key="1">
    <citation type="journal article" date="2021" name="Commun. Biol.">
        <title>The genome of Shorea leprosula (Dipterocarpaceae) highlights the ecological relevance of drought in aseasonal tropical rainforests.</title>
        <authorList>
            <person name="Ng K.K.S."/>
            <person name="Kobayashi M.J."/>
            <person name="Fawcett J.A."/>
            <person name="Hatakeyama M."/>
            <person name="Paape T."/>
            <person name="Ng C.H."/>
            <person name="Ang C.C."/>
            <person name="Tnah L.H."/>
            <person name="Lee C.T."/>
            <person name="Nishiyama T."/>
            <person name="Sese J."/>
            <person name="O'Brien M.J."/>
            <person name="Copetti D."/>
            <person name="Mohd Noor M.I."/>
            <person name="Ong R.C."/>
            <person name="Putra M."/>
            <person name="Sireger I.Z."/>
            <person name="Indrioko S."/>
            <person name="Kosugi Y."/>
            <person name="Izuno A."/>
            <person name="Isagi Y."/>
            <person name="Lee S.L."/>
            <person name="Shimizu K.K."/>
        </authorList>
    </citation>
    <scope>NUCLEOTIDE SEQUENCE [LARGE SCALE GENOMIC DNA]</scope>
    <source>
        <strain evidence="3">214</strain>
    </source>
</reference>
<dbReference type="Gene3D" id="1.25.40.20">
    <property type="entry name" value="Ankyrin repeat-containing domain"/>
    <property type="match status" value="1"/>
</dbReference>
<keyword evidence="1" id="KW-0040">ANK repeat</keyword>
<organism evidence="3 4">
    <name type="scientific">Rubroshorea leprosula</name>
    <dbReference type="NCBI Taxonomy" id="152421"/>
    <lineage>
        <taxon>Eukaryota</taxon>
        <taxon>Viridiplantae</taxon>
        <taxon>Streptophyta</taxon>
        <taxon>Embryophyta</taxon>
        <taxon>Tracheophyta</taxon>
        <taxon>Spermatophyta</taxon>
        <taxon>Magnoliopsida</taxon>
        <taxon>eudicotyledons</taxon>
        <taxon>Gunneridae</taxon>
        <taxon>Pentapetalae</taxon>
        <taxon>rosids</taxon>
        <taxon>malvids</taxon>
        <taxon>Malvales</taxon>
        <taxon>Dipterocarpaceae</taxon>
        <taxon>Rubroshorea</taxon>
    </lineage>
</organism>
<dbReference type="SUPFAM" id="SSF48403">
    <property type="entry name" value="Ankyrin repeat"/>
    <property type="match status" value="1"/>
</dbReference>
<name>A0AAV5LDB9_9ROSI</name>
<dbReference type="Proteomes" id="UP001054252">
    <property type="component" value="Unassembled WGS sequence"/>
</dbReference>
<gene>
    <name evidence="3" type="ORF">SLEP1_g43554</name>
</gene>
<dbReference type="Pfam" id="PF14223">
    <property type="entry name" value="Retrotran_gag_2"/>
    <property type="match status" value="1"/>
</dbReference>
<dbReference type="InterPro" id="IPR036770">
    <property type="entry name" value="Ankyrin_rpt-contain_sf"/>
</dbReference>
<evidence type="ECO:0000313" key="4">
    <source>
        <dbReference type="Proteomes" id="UP001054252"/>
    </source>
</evidence>
<dbReference type="EMBL" id="BPVZ01000110">
    <property type="protein sequence ID" value="GKV35254.1"/>
    <property type="molecule type" value="Genomic_DNA"/>
</dbReference>